<organism evidence="2 3">
    <name type="scientific">Gordonia effusa NBRC 100432</name>
    <dbReference type="NCBI Taxonomy" id="1077974"/>
    <lineage>
        <taxon>Bacteria</taxon>
        <taxon>Bacillati</taxon>
        <taxon>Actinomycetota</taxon>
        <taxon>Actinomycetes</taxon>
        <taxon>Mycobacteriales</taxon>
        <taxon>Gordoniaceae</taxon>
        <taxon>Gordonia</taxon>
    </lineage>
</organism>
<protein>
    <submittedName>
        <fullName evidence="2">Uncharacterized protein</fullName>
    </submittedName>
</protein>
<name>H0R3A5_9ACTN</name>
<dbReference type="Proteomes" id="UP000035034">
    <property type="component" value="Unassembled WGS sequence"/>
</dbReference>
<keyword evidence="3" id="KW-1185">Reference proteome</keyword>
<sequence length="70" mass="6971">MVPAFSGDVVVGGDAAASDCDCDGVGSSEVDPGVEGPGSEFSGISGWTFLDPKTVKPVNDGPDDLVPESE</sequence>
<comment type="caution">
    <text evidence="2">The sequence shown here is derived from an EMBL/GenBank/DDBJ whole genome shotgun (WGS) entry which is preliminary data.</text>
</comment>
<evidence type="ECO:0000313" key="3">
    <source>
        <dbReference type="Proteomes" id="UP000035034"/>
    </source>
</evidence>
<dbReference type="AlphaFoldDB" id="H0R3A5"/>
<gene>
    <name evidence="2" type="ORF">GOEFS_091_00490</name>
</gene>
<dbReference type="STRING" id="1077974.GOEFS_091_00490"/>
<dbReference type="EMBL" id="BAEH01000091">
    <property type="protein sequence ID" value="GAB19556.1"/>
    <property type="molecule type" value="Genomic_DNA"/>
</dbReference>
<evidence type="ECO:0000256" key="1">
    <source>
        <dbReference type="SAM" id="MobiDB-lite"/>
    </source>
</evidence>
<feature type="region of interest" description="Disordered" evidence="1">
    <location>
        <begin position="23"/>
        <end position="45"/>
    </location>
</feature>
<accession>H0R3A5</accession>
<reference evidence="2 3" key="1">
    <citation type="submission" date="2011-12" db="EMBL/GenBank/DDBJ databases">
        <title>Whole genome shotgun sequence of Gordonia effusa NBRC 100432.</title>
        <authorList>
            <person name="Yoshida I."/>
            <person name="Takarada H."/>
            <person name="Hosoyama A."/>
            <person name="Tsuchikane K."/>
            <person name="Katsumata H."/>
            <person name="Yamazaki S."/>
            <person name="Fujita N."/>
        </authorList>
    </citation>
    <scope>NUCLEOTIDE SEQUENCE [LARGE SCALE GENOMIC DNA]</scope>
    <source>
        <strain evidence="2 3">NBRC 100432</strain>
    </source>
</reference>
<evidence type="ECO:0000313" key="2">
    <source>
        <dbReference type="EMBL" id="GAB19556.1"/>
    </source>
</evidence>
<proteinExistence type="predicted"/>